<proteinExistence type="predicted"/>
<feature type="compositionally biased region" description="Low complexity" evidence="1">
    <location>
        <begin position="186"/>
        <end position="195"/>
    </location>
</feature>
<accession>A0ABD3VKH2</accession>
<evidence type="ECO:0000313" key="5">
    <source>
        <dbReference type="Proteomes" id="UP001634394"/>
    </source>
</evidence>
<protein>
    <submittedName>
        <fullName evidence="4">Uncharacterized protein</fullName>
    </submittedName>
</protein>
<evidence type="ECO:0000256" key="2">
    <source>
        <dbReference type="SAM" id="Phobius"/>
    </source>
</evidence>
<dbReference type="EMBL" id="JBJQND010000011">
    <property type="protein sequence ID" value="KAL3862089.1"/>
    <property type="molecule type" value="Genomic_DNA"/>
</dbReference>
<dbReference type="Proteomes" id="UP001634394">
    <property type="component" value="Unassembled WGS sequence"/>
</dbReference>
<evidence type="ECO:0000256" key="3">
    <source>
        <dbReference type="SAM" id="SignalP"/>
    </source>
</evidence>
<organism evidence="4 5">
    <name type="scientific">Sinanodonta woodiana</name>
    <name type="common">Chinese pond mussel</name>
    <name type="synonym">Anodonta woodiana</name>
    <dbReference type="NCBI Taxonomy" id="1069815"/>
    <lineage>
        <taxon>Eukaryota</taxon>
        <taxon>Metazoa</taxon>
        <taxon>Spiralia</taxon>
        <taxon>Lophotrochozoa</taxon>
        <taxon>Mollusca</taxon>
        <taxon>Bivalvia</taxon>
        <taxon>Autobranchia</taxon>
        <taxon>Heteroconchia</taxon>
        <taxon>Palaeoheterodonta</taxon>
        <taxon>Unionida</taxon>
        <taxon>Unionoidea</taxon>
        <taxon>Unionidae</taxon>
        <taxon>Unioninae</taxon>
        <taxon>Sinanodonta</taxon>
    </lineage>
</organism>
<keyword evidence="2" id="KW-0812">Transmembrane</keyword>
<keyword evidence="3" id="KW-0732">Signal</keyword>
<dbReference type="AlphaFoldDB" id="A0ABD3VKH2"/>
<feature type="signal peptide" evidence="3">
    <location>
        <begin position="1"/>
        <end position="15"/>
    </location>
</feature>
<feature type="region of interest" description="Disordered" evidence="1">
    <location>
        <begin position="164"/>
        <end position="224"/>
    </location>
</feature>
<reference evidence="4 5" key="1">
    <citation type="submission" date="2024-11" db="EMBL/GenBank/DDBJ databases">
        <title>Chromosome-level genome assembly of the freshwater bivalve Anodonta woodiana.</title>
        <authorList>
            <person name="Chen X."/>
        </authorList>
    </citation>
    <scope>NUCLEOTIDE SEQUENCE [LARGE SCALE GENOMIC DNA]</scope>
    <source>
        <strain evidence="4">MN2024</strain>
        <tissue evidence="4">Gills</tissue>
    </source>
</reference>
<evidence type="ECO:0000313" key="4">
    <source>
        <dbReference type="EMBL" id="KAL3862089.1"/>
    </source>
</evidence>
<feature type="transmembrane region" description="Helical" evidence="2">
    <location>
        <begin position="25"/>
        <end position="48"/>
    </location>
</feature>
<keyword evidence="2" id="KW-0472">Membrane</keyword>
<sequence>MKLLTILFFVLLSNCEDPTCGVSVPVVVIIAILMILLGIVGMLIFTCLTYEIWRSWKICGPFHSCLSHDTYVDPVLKKSHTAGKAAHTNITVNNSTYQDSGMANHSVEPCIYDSPRDSIQADTIYNPASSVGTQENTNIVLEKHEGIKDSIHIHPSQYEILNESGNEDEREHRYSSIHSEPRDSSELTSESGSASRPNTEYQKVERNHVYFQVEKHSKVTTSGS</sequence>
<feature type="compositionally biased region" description="Basic and acidic residues" evidence="1">
    <location>
        <begin position="167"/>
        <end position="185"/>
    </location>
</feature>
<evidence type="ECO:0000256" key="1">
    <source>
        <dbReference type="SAM" id="MobiDB-lite"/>
    </source>
</evidence>
<name>A0ABD3VKH2_SINWO</name>
<comment type="caution">
    <text evidence="4">The sequence shown here is derived from an EMBL/GenBank/DDBJ whole genome shotgun (WGS) entry which is preliminary data.</text>
</comment>
<feature type="chain" id="PRO_5044773883" evidence="3">
    <location>
        <begin position="16"/>
        <end position="224"/>
    </location>
</feature>
<gene>
    <name evidence="4" type="ORF">ACJMK2_008083</name>
</gene>
<feature type="compositionally biased region" description="Basic and acidic residues" evidence="1">
    <location>
        <begin position="202"/>
        <end position="217"/>
    </location>
</feature>
<keyword evidence="5" id="KW-1185">Reference proteome</keyword>
<keyword evidence="2" id="KW-1133">Transmembrane helix</keyword>